<sequence length="72" mass="8609">MYYRIRDLREDKDLNQEQLAKLLNISQTTYSRYESGKLDIPTQSLIKLADFYSTSIDYLLNLTDQKEPYPRN</sequence>
<keyword evidence="1" id="KW-0238">DNA-binding</keyword>
<evidence type="ECO:0000256" key="1">
    <source>
        <dbReference type="ARBA" id="ARBA00023125"/>
    </source>
</evidence>
<dbReference type="RefSeq" id="WP_002310542.1">
    <property type="nucleotide sequence ID" value="NZ_KB029694.1"/>
</dbReference>
<dbReference type="Gene3D" id="1.10.260.40">
    <property type="entry name" value="lambda repressor-like DNA-binding domains"/>
    <property type="match status" value="1"/>
</dbReference>
<dbReference type="Pfam" id="PF01381">
    <property type="entry name" value="HTH_3"/>
    <property type="match status" value="1"/>
</dbReference>
<protein>
    <recommendedName>
        <fullName evidence="2">HTH cro/C1-type domain-containing protein</fullName>
    </recommendedName>
</protein>
<dbReference type="PROSITE" id="PS50943">
    <property type="entry name" value="HTH_CROC1"/>
    <property type="match status" value="1"/>
</dbReference>
<dbReference type="GO" id="GO:0003677">
    <property type="term" value="F:DNA binding"/>
    <property type="evidence" value="ECO:0007669"/>
    <property type="project" value="UniProtKB-KW"/>
</dbReference>
<dbReference type="AlphaFoldDB" id="A0A828ZIM9"/>
<dbReference type="InterPro" id="IPR010982">
    <property type="entry name" value="Lambda_DNA-bd_dom_sf"/>
</dbReference>
<dbReference type="Proteomes" id="UP000010553">
    <property type="component" value="Unassembled WGS sequence"/>
</dbReference>
<dbReference type="PANTHER" id="PTHR46558:SF11">
    <property type="entry name" value="HTH-TYPE TRANSCRIPTIONAL REGULATOR XRE"/>
    <property type="match status" value="1"/>
</dbReference>
<dbReference type="EMBL" id="AHXC01000010">
    <property type="protein sequence ID" value="ELB00798.1"/>
    <property type="molecule type" value="Genomic_DNA"/>
</dbReference>
<dbReference type="CDD" id="cd00093">
    <property type="entry name" value="HTH_XRE"/>
    <property type="match status" value="1"/>
</dbReference>
<organism evidence="3 4">
    <name type="scientific">Enterococcus faecium EnGen0003</name>
    <dbReference type="NCBI Taxonomy" id="1138901"/>
    <lineage>
        <taxon>Bacteria</taxon>
        <taxon>Bacillati</taxon>
        <taxon>Bacillota</taxon>
        <taxon>Bacilli</taxon>
        <taxon>Lactobacillales</taxon>
        <taxon>Enterococcaceae</taxon>
        <taxon>Enterococcus</taxon>
    </lineage>
</organism>
<proteinExistence type="predicted"/>
<evidence type="ECO:0000313" key="3">
    <source>
        <dbReference type="EMBL" id="ELB00798.1"/>
    </source>
</evidence>
<dbReference type="SUPFAM" id="SSF47413">
    <property type="entry name" value="lambda repressor-like DNA-binding domains"/>
    <property type="match status" value="1"/>
</dbReference>
<reference evidence="3 4" key="1">
    <citation type="submission" date="2012-12" db="EMBL/GenBank/DDBJ databases">
        <title>The Genome Sequence of Enterococcus faecium E1590.</title>
        <authorList>
            <consortium name="The Broad Institute Genome Sequencing Platform"/>
            <consortium name="The Broad Institute Genome Sequencing Center for Infectious Disease"/>
            <person name="Earl A.M."/>
            <person name="Gilmore M.S."/>
            <person name="van Schaik W."/>
            <person name="Lebreton F."/>
            <person name="Willems R.J."/>
            <person name="Walker B."/>
            <person name="Young S.K."/>
            <person name="Zeng Q."/>
            <person name="Gargeya S."/>
            <person name="Fitzgerald M."/>
            <person name="Haas B."/>
            <person name="Abouelleil A."/>
            <person name="Alvarado L."/>
            <person name="Arachchi H.M."/>
            <person name="Berlin A.M."/>
            <person name="Chapman S.B."/>
            <person name="Dewar J."/>
            <person name="Goldberg J."/>
            <person name="Griggs A."/>
            <person name="Gujja S."/>
            <person name="Hansen M."/>
            <person name="Howarth C."/>
            <person name="Imamovic A."/>
            <person name="Larimer J."/>
            <person name="McCowan C."/>
            <person name="Murphy C."/>
            <person name="Neiman D."/>
            <person name="Pearson M."/>
            <person name="Priest M."/>
            <person name="Roberts A."/>
            <person name="Saif S."/>
            <person name="Shea T."/>
            <person name="Sisk P."/>
            <person name="Sykes S."/>
            <person name="Wortman J."/>
            <person name="Nusbaum C."/>
            <person name="Birren B."/>
        </authorList>
    </citation>
    <scope>NUCLEOTIDE SEQUENCE [LARGE SCALE GENOMIC DNA]</scope>
    <source>
        <strain evidence="3 4">E1590</strain>
    </source>
</reference>
<comment type="caution">
    <text evidence="3">The sequence shown here is derived from an EMBL/GenBank/DDBJ whole genome shotgun (WGS) entry which is preliminary data.</text>
</comment>
<gene>
    <name evidence="3" type="ORF">OIE_05580</name>
</gene>
<evidence type="ECO:0000313" key="4">
    <source>
        <dbReference type="Proteomes" id="UP000010553"/>
    </source>
</evidence>
<feature type="domain" description="HTH cro/C1-type" evidence="2">
    <location>
        <begin position="5"/>
        <end position="59"/>
    </location>
</feature>
<dbReference type="PANTHER" id="PTHR46558">
    <property type="entry name" value="TRACRIPTIONAL REGULATORY PROTEIN-RELATED-RELATED"/>
    <property type="match status" value="1"/>
</dbReference>
<dbReference type="SMART" id="SM00530">
    <property type="entry name" value="HTH_XRE"/>
    <property type="match status" value="1"/>
</dbReference>
<name>A0A828ZIM9_ENTFC</name>
<accession>A0A828ZIM9</accession>
<dbReference type="InterPro" id="IPR001387">
    <property type="entry name" value="Cro/C1-type_HTH"/>
</dbReference>
<evidence type="ECO:0000259" key="2">
    <source>
        <dbReference type="PROSITE" id="PS50943"/>
    </source>
</evidence>